<keyword evidence="1 7" id="KW-0416">Keratin</keyword>
<evidence type="ECO:0000259" key="5">
    <source>
        <dbReference type="PROSITE" id="PS51842"/>
    </source>
</evidence>
<dbReference type="Proteomes" id="UP000504632">
    <property type="component" value="Chromosome 4"/>
</dbReference>
<organism evidence="6 7">
    <name type="scientific">Chanos chanos</name>
    <name type="common">Milkfish</name>
    <name type="synonym">Mugil chanos</name>
    <dbReference type="NCBI Taxonomy" id="29144"/>
    <lineage>
        <taxon>Eukaryota</taxon>
        <taxon>Metazoa</taxon>
        <taxon>Chordata</taxon>
        <taxon>Craniata</taxon>
        <taxon>Vertebrata</taxon>
        <taxon>Euteleostomi</taxon>
        <taxon>Actinopterygii</taxon>
        <taxon>Neopterygii</taxon>
        <taxon>Teleostei</taxon>
        <taxon>Ostariophysi</taxon>
        <taxon>Gonorynchiformes</taxon>
        <taxon>Chanidae</taxon>
        <taxon>Chanos</taxon>
    </lineage>
</organism>
<dbReference type="GO" id="GO:0005198">
    <property type="term" value="F:structural molecule activity"/>
    <property type="evidence" value="ECO:0007669"/>
    <property type="project" value="InterPro"/>
</dbReference>
<sequence length="430" mass="48456">MSSLSIKSFSSSRPSSSLSYTGGFTKRIAVGHAPSVYAGAGAGSVRVSYASGTRSGFDLASALSGADNGFNVSQNEKATMQNLNDRLASYLQKVRSLEEANAKLERQIREWYEKRTPVSRDYSHYQVTIDDLRSKINAVTLDNARIVLQIDNAKLATEDFRLKYENELALRQSVEADIAGLRKVLDDLTMTRSDLEMQIEGLREELVFLKKNHQEEMAALRAQMTSSSVNVEVDAAPQQDLARIMEEIRAQYEGIAEKNRREMEAWYKGKFDELNKQVTISSEGLQTSRSEISELKRTLQALEIELQSQISLKASLEGTLADTESRYSMQLTHLQGVINSLEAELSQMRMDIERQSSEYKMLLDIKTRLELEIAEYRRLLDGEDITILTWVWSSLADPVVTKRVRTVVEEVIDGKVVSRTEDVDVEVVSK</sequence>
<dbReference type="FunFam" id="1.20.5.1160:FF:000002">
    <property type="entry name" value="Type I keratin 10"/>
    <property type="match status" value="1"/>
</dbReference>
<evidence type="ECO:0000256" key="3">
    <source>
        <dbReference type="ARBA" id="ARBA00023054"/>
    </source>
</evidence>
<dbReference type="FunFam" id="1.20.5.170:FF:000002">
    <property type="entry name" value="Type I keratin KA11"/>
    <property type="match status" value="1"/>
</dbReference>
<feature type="coiled-coil region" evidence="4">
    <location>
        <begin position="285"/>
        <end position="358"/>
    </location>
</feature>
<keyword evidence="6" id="KW-1185">Reference proteome</keyword>
<dbReference type="SUPFAM" id="SSF64593">
    <property type="entry name" value="Intermediate filament protein, coiled coil region"/>
    <property type="match status" value="2"/>
</dbReference>
<dbReference type="Pfam" id="PF00038">
    <property type="entry name" value="Filament"/>
    <property type="match status" value="1"/>
</dbReference>
<feature type="domain" description="IF rod" evidence="5">
    <location>
        <begin position="76"/>
        <end position="387"/>
    </location>
</feature>
<proteinExistence type="predicted"/>
<dbReference type="InterPro" id="IPR039008">
    <property type="entry name" value="IF_rod_dom"/>
</dbReference>
<keyword evidence="2" id="KW-0403">Intermediate filament</keyword>
<dbReference type="GO" id="GO:0005882">
    <property type="term" value="C:intermediate filament"/>
    <property type="evidence" value="ECO:0007669"/>
    <property type="project" value="UniProtKB-KW"/>
</dbReference>
<dbReference type="PROSITE" id="PS51842">
    <property type="entry name" value="IF_ROD_2"/>
    <property type="match status" value="1"/>
</dbReference>
<dbReference type="InterPro" id="IPR002957">
    <property type="entry name" value="Keratin_I"/>
</dbReference>
<feature type="coiled-coil region" evidence="4">
    <location>
        <begin position="185"/>
        <end position="223"/>
    </location>
</feature>
<dbReference type="Gene3D" id="1.20.5.1160">
    <property type="entry name" value="Vasodilator-stimulated phosphoprotein"/>
    <property type="match status" value="1"/>
</dbReference>
<dbReference type="Gene3D" id="1.20.5.500">
    <property type="entry name" value="Single helix bin"/>
    <property type="match status" value="1"/>
</dbReference>
<feature type="coiled-coil region" evidence="4">
    <location>
        <begin position="73"/>
        <end position="114"/>
    </location>
</feature>
<dbReference type="RefSeq" id="XP_030628918.1">
    <property type="nucleotide sequence ID" value="XM_030773058.1"/>
</dbReference>
<gene>
    <name evidence="7" type="primary">krt97</name>
</gene>
<dbReference type="PANTHER" id="PTHR23239">
    <property type="entry name" value="INTERMEDIATE FILAMENT"/>
    <property type="match status" value="1"/>
</dbReference>
<reference evidence="7" key="1">
    <citation type="submission" date="2025-08" db="UniProtKB">
        <authorList>
            <consortium name="RefSeq"/>
        </authorList>
    </citation>
    <scope>IDENTIFICATION</scope>
</reference>
<evidence type="ECO:0000256" key="4">
    <source>
        <dbReference type="SAM" id="Coils"/>
    </source>
</evidence>
<dbReference type="SMART" id="SM01391">
    <property type="entry name" value="Filament"/>
    <property type="match status" value="1"/>
</dbReference>
<dbReference type="AlphaFoldDB" id="A0A6J2VAV2"/>
<dbReference type="GeneID" id="115810981"/>
<protein>
    <submittedName>
        <fullName evidence="7">Keratin 97 isoform X1</fullName>
    </submittedName>
</protein>
<dbReference type="FunFam" id="1.20.5.500:FF:000001">
    <property type="entry name" value="Type II keratin 23"/>
    <property type="match status" value="1"/>
</dbReference>
<dbReference type="Gene3D" id="1.20.5.170">
    <property type="match status" value="1"/>
</dbReference>
<evidence type="ECO:0000313" key="7">
    <source>
        <dbReference type="RefSeq" id="XP_030628918.1"/>
    </source>
</evidence>
<evidence type="ECO:0000256" key="2">
    <source>
        <dbReference type="ARBA" id="ARBA00022754"/>
    </source>
</evidence>
<dbReference type="PANTHER" id="PTHR23239:SF180">
    <property type="entry name" value="KERATIN, TYPE I CYTOSKELETAL 17"/>
    <property type="match status" value="1"/>
</dbReference>
<evidence type="ECO:0000313" key="6">
    <source>
        <dbReference type="Proteomes" id="UP000504632"/>
    </source>
</evidence>
<evidence type="ECO:0000256" key="1">
    <source>
        <dbReference type="ARBA" id="ARBA00022744"/>
    </source>
</evidence>
<keyword evidence="3 4" id="KW-0175">Coiled coil</keyword>
<accession>A0A6J2VAV2</accession>
<name>A0A6J2VAV2_CHACN</name>
<dbReference type="CTD" id="436656"/>
<dbReference type="PRINTS" id="PR01248">
    <property type="entry name" value="TYPE1KERATIN"/>
</dbReference>